<evidence type="ECO:0000313" key="2">
    <source>
        <dbReference type="EMBL" id="TSJ48084.1"/>
    </source>
</evidence>
<feature type="signal peptide" evidence="1">
    <location>
        <begin position="1"/>
        <end position="19"/>
    </location>
</feature>
<keyword evidence="1" id="KW-0732">Signal</keyword>
<gene>
    <name evidence="2" type="ORF">FO442_02825</name>
</gene>
<protein>
    <recommendedName>
        <fullName evidence="4">Gliding motility protein GldN</fullName>
    </recommendedName>
</protein>
<dbReference type="Proteomes" id="UP000316008">
    <property type="component" value="Unassembled WGS sequence"/>
</dbReference>
<reference evidence="2 3" key="1">
    <citation type="submission" date="2019-07" db="EMBL/GenBank/DDBJ databases">
        <authorList>
            <person name="Huq M.A."/>
        </authorList>
    </citation>
    <scope>NUCLEOTIDE SEQUENCE [LARGE SCALE GENOMIC DNA]</scope>
    <source>
        <strain evidence="2 3">MAH-3</strain>
    </source>
</reference>
<dbReference type="RefSeq" id="WP_144331619.1">
    <property type="nucleotide sequence ID" value="NZ_VLPL01000001.1"/>
</dbReference>
<evidence type="ECO:0008006" key="4">
    <source>
        <dbReference type="Google" id="ProtNLM"/>
    </source>
</evidence>
<evidence type="ECO:0000256" key="1">
    <source>
        <dbReference type="SAM" id="SignalP"/>
    </source>
</evidence>
<name>A0A556N7C6_9FLAO</name>
<keyword evidence="3" id="KW-1185">Reference proteome</keyword>
<dbReference type="EMBL" id="VLPL01000001">
    <property type="protein sequence ID" value="TSJ48084.1"/>
    <property type="molecule type" value="Genomic_DNA"/>
</dbReference>
<proteinExistence type="predicted"/>
<dbReference type="OrthoDB" id="9553335at2"/>
<sequence length="395" mass="44438">MHRYIFLVLFILTAAYSSAQNNVYQNNSNKNEPLQQDTTRVPAPQLEEIQVATKKSKAYRTVSNPKFAEESADKDSNASIQQLKSAKYQFESNYADSKHQLTRRSASAEEILNMKQSAQIYANMLPGSFEKHFYTYLLSKYDPKQFPELLQAAKLEPTKTEVQQELAAYGVAVNDQELADSVALQMIAQNKISAGLLSYATDMVNSVPSNGTLLLHGYTELIPVNYEKNTLGRADLQLISVDLMQSPEYQASLSSRGYILPNSTYVDTTFVQNFCALNVSKNLYLSMSFPKEYFQGMSSALNPVGLTFAYDQSASLDYNAWNISLVETKWKKYELGIGKDQQSDALSANYLPALLSVSRLYEEYNKTEDVKEINHIIMSVATRAHKTGQLSKIKR</sequence>
<comment type="caution">
    <text evidence="2">The sequence shown here is derived from an EMBL/GenBank/DDBJ whole genome shotgun (WGS) entry which is preliminary data.</text>
</comment>
<feature type="chain" id="PRO_5022203227" description="Gliding motility protein GldN" evidence="1">
    <location>
        <begin position="20"/>
        <end position="395"/>
    </location>
</feature>
<organism evidence="2 3">
    <name type="scientific">Fluviicola chungangensis</name>
    <dbReference type="NCBI Taxonomy" id="2597671"/>
    <lineage>
        <taxon>Bacteria</taxon>
        <taxon>Pseudomonadati</taxon>
        <taxon>Bacteroidota</taxon>
        <taxon>Flavobacteriia</taxon>
        <taxon>Flavobacteriales</taxon>
        <taxon>Crocinitomicaceae</taxon>
        <taxon>Fluviicola</taxon>
    </lineage>
</organism>
<dbReference type="AlphaFoldDB" id="A0A556N7C6"/>
<accession>A0A556N7C6</accession>
<evidence type="ECO:0000313" key="3">
    <source>
        <dbReference type="Proteomes" id="UP000316008"/>
    </source>
</evidence>